<sequence length="95" mass="10919">MKKRSWKDTFMMVWDVLFVLILCFVILLTTMLVTQSGGESEFTGYTIHPLLLLGVIVAVGGYLCFMVKVSLGMLRRLIEGYFRKDRPSEHEKEGK</sequence>
<organism evidence="2 3">
    <name type="scientific">Candidatus Flavonifractor intestinipullorum</name>
    <dbReference type="NCBI Taxonomy" id="2838587"/>
    <lineage>
        <taxon>Bacteria</taxon>
        <taxon>Bacillati</taxon>
        <taxon>Bacillota</taxon>
        <taxon>Clostridia</taxon>
        <taxon>Eubacteriales</taxon>
        <taxon>Oscillospiraceae</taxon>
        <taxon>Flavonifractor</taxon>
    </lineage>
</organism>
<keyword evidence="1" id="KW-0472">Membrane</keyword>
<dbReference type="Proteomes" id="UP000824208">
    <property type="component" value="Unassembled WGS sequence"/>
</dbReference>
<proteinExistence type="predicted"/>
<reference evidence="2" key="2">
    <citation type="submission" date="2021-04" db="EMBL/GenBank/DDBJ databases">
        <authorList>
            <person name="Gilroy R."/>
        </authorList>
    </citation>
    <scope>NUCLEOTIDE SEQUENCE</scope>
    <source>
        <strain evidence="2">CHK189-11263</strain>
    </source>
</reference>
<reference evidence="2" key="1">
    <citation type="journal article" date="2021" name="PeerJ">
        <title>Extensive microbial diversity within the chicken gut microbiome revealed by metagenomics and culture.</title>
        <authorList>
            <person name="Gilroy R."/>
            <person name="Ravi A."/>
            <person name="Getino M."/>
            <person name="Pursley I."/>
            <person name="Horton D.L."/>
            <person name="Alikhan N.F."/>
            <person name="Baker D."/>
            <person name="Gharbi K."/>
            <person name="Hall N."/>
            <person name="Watson M."/>
            <person name="Adriaenssens E.M."/>
            <person name="Foster-Nyarko E."/>
            <person name="Jarju S."/>
            <person name="Secka A."/>
            <person name="Antonio M."/>
            <person name="Oren A."/>
            <person name="Chaudhuri R.R."/>
            <person name="La Ragione R."/>
            <person name="Hildebrand F."/>
            <person name="Pallen M.J."/>
        </authorList>
    </citation>
    <scope>NUCLEOTIDE SEQUENCE</scope>
    <source>
        <strain evidence="2">CHK189-11263</strain>
    </source>
</reference>
<feature type="transmembrane region" description="Helical" evidence="1">
    <location>
        <begin position="12"/>
        <end position="33"/>
    </location>
</feature>
<protein>
    <submittedName>
        <fullName evidence="2">Uncharacterized protein</fullName>
    </submittedName>
</protein>
<comment type="caution">
    <text evidence="2">The sequence shown here is derived from an EMBL/GenBank/DDBJ whole genome shotgun (WGS) entry which is preliminary data.</text>
</comment>
<keyword evidence="1" id="KW-1133">Transmembrane helix</keyword>
<gene>
    <name evidence="2" type="ORF">H9714_04765</name>
</gene>
<evidence type="ECO:0000313" key="3">
    <source>
        <dbReference type="Proteomes" id="UP000824208"/>
    </source>
</evidence>
<feature type="transmembrane region" description="Helical" evidence="1">
    <location>
        <begin position="45"/>
        <end position="67"/>
    </location>
</feature>
<evidence type="ECO:0000313" key="2">
    <source>
        <dbReference type="EMBL" id="HJB56847.1"/>
    </source>
</evidence>
<dbReference type="EMBL" id="DWYC01000049">
    <property type="protein sequence ID" value="HJB56847.1"/>
    <property type="molecule type" value="Genomic_DNA"/>
</dbReference>
<dbReference type="AlphaFoldDB" id="A0A9D2S4X6"/>
<accession>A0A9D2S4X6</accession>
<name>A0A9D2S4X6_9FIRM</name>
<evidence type="ECO:0000256" key="1">
    <source>
        <dbReference type="SAM" id="Phobius"/>
    </source>
</evidence>
<keyword evidence="1" id="KW-0812">Transmembrane</keyword>